<evidence type="ECO:0000313" key="2">
    <source>
        <dbReference type="Proteomes" id="UP000192872"/>
    </source>
</evidence>
<dbReference type="STRING" id="1827387.A4S15_12380"/>
<reference evidence="1 2" key="1">
    <citation type="journal article" date="2017" name="Water Res.">
        <title>Comammox in drinking water systems.</title>
        <authorList>
            <person name="Wang Y."/>
            <person name="Ma L."/>
            <person name="Mao Y."/>
            <person name="Jiang X."/>
            <person name="Xia Y."/>
            <person name="Yu K."/>
            <person name="Li B."/>
            <person name="Zhang T."/>
        </authorList>
    </citation>
    <scope>NUCLEOTIDE SEQUENCE [LARGE SCALE GENOMIC DNA]</scope>
    <source>
        <strain evidence="1">SG_bin8</strain>
    </source>
</reference>
<dbReference type="InterPro" id="IPR052755">
    <property type="entry name" value="Lysozyme_Inhibitor_LprI"/>
</dbReference>
<dbReference type="EMBL" id="LWDL01000021">
    <property type="protein sequence ID" value="OQW51222.1"/>
    <property type="molecule type" value="Genomic_DNA"/>
</dbReference>
<evidence type="ECO:0008006" key="3">
    <source>
        <dbReference type="Google" id="ProtNLM"/>
    </source>
</evidence>
<proteinExistence type="predicted"/>
<protein>
    <recommendedName>
        <fullName evidence="3">Lysozyme inhibitor LprI N-terminal domain-containing protein</fullName>
    </recommendedName>
</protein>
<dbReference type="GO" id="GO:0005576">
    <property type="term" value="C:extracellular region"/>
    <property type="evidence" value="ECO:0007669"/>
    <property type="project" value="TreeGrafter"/>
</dbReference>
<sequence>MACLLVPLVASHAAQAQSFNCRLARAPDEILICQDDELSRLDERMSALYFEARNRAPAPVRAEMEADQADWLASRRVCGRDACCIRAAYNVRIAELNRR</sequence>
<comment type="caution">
    <text evidence="1">The sequence shown here is derived from an EMBL/GenBank/DDBJ whole genome shotgun (WGS) entry which is preliminary data.</text>
</comment>
<dbReference type="AlphaFoldDB" id="A0A1W9HV90"/>
<accession>A0A1W9HV90</accession>
<dbReference type="Proteomes" id="UP000192872">
    <property type="component" value="Unassembled WGS sequence"/>
</dbReference>
<dbReference type="PANTHER" id="PTHR37549">
    <property type="entry name" value="LIPOPROTEIN LPRI"/>
    <property type="match status" value="1"/>
</dbReference>
<gene>
    <name evidence="1" type="ORF">A4S15_12380</name>
</gene>
<dbReference type="PANTHER" id="PTHR37549:SF1">
    <property type="entry name" value="LIPOPROTEIN LPRI"/>
    <property type="match status" value="1"/>
</dbReference>
<name>A0A1W9HV90_9HYPH</name>
<evidence type="ECO:0000313" key="1">
    <source>
        <dbReference type="EMBL" id="OQW51222.1"/>
    </source>
</evidence>
<organism evidence="1 2">
    <name type="scientific">Candidatus Raskinella chloraquaticus</name>
    <dbReference type="NCBI Taxonomy" id="1951219"/>
    <lineage>
        <taxon>Bacteria</taxon>
        <taxon>Pseudomonadati</taxon>
        <taxon>Pseudomonadota</taxon>
        <taxon>Alphaproteobacteria</taxon>
        <taxon>Hyphomicrobiales</taxon>
        <taxon>Phreatobacteraceae</taxon>
        <taxon>Candidatus Raskinella</taxon>
    </lineage>
</organism>